<evidence type="ECO:0000256" key="1">
    <source>
        <dbReference type="SAM" id="MobiDB-lite"/>
    </source>
</evidence>
<dbReference type="OrthoDB" id="195446at2759"/>
<sequence length="156" mass="18522">MRALKEREKQERERQERERKELERKEREKQACEKQDRERQERKRKELERKEREKQACEKQDREKQEREKQTGTANEGRKRVSNFCTSKSTATSTKPLPLQPRTDSGMDVERSNGDDKPLPPLSKDRKALDSEEKRESGGAEELANWLALSQLLDRL</sequence>
<dbReference type="AlphaFoldDB" id="A0A6A5U1A4"/>
<name>A0A6A5U1A4_9PLEO</name>
<feature type="compositionally biased region" description="Basic and acidic residues" evidence="1">
    <location>
        <begin position="1"/>
        <end position="70"/>
    </location>
</feature>
<accession>A0A6A5U1A4</accession>
<organism evidence="2 3">
    <name type="scientific">Byssothecium circinans</name>
    <dbReference type="NCBI Taxonomy" id="147558"/>
    <lineage>
        <taxon>Eukaryota</taxon>
        <taxon>Fungi</taxon>
        <taxon>Dikarya</taxon>
        <taxon>Ascomycota</taxon>
        <taxon>Pezizomycotina</taxon>
        <taxon>Dothideomycetes</taxon>
        <taxon>Pleosporomycetidae</taxon>
        <taxon>Pleosporales</taxon>
        <taxon>Massarineae</taxon>
        <taxon>Massarinaceae</taxon>
        <taxon>Byssothecium</taxon>
    </lineage>
</organism>
<dbReference type="Proteomes" id="UP000800035">
    <property type="component" value="Unassembled WGS sequence"/>
</dbReference>
<feature type="compositionally biased region" description="Basic and acidic residues" evidence="1">
    <location>
        <begin position="108"/>
        <end position="138"/>
    </location>
</feature>
<reference evidence="2" key="1">
    <citation type="journal article" date="2020" name="Stud. Mycol.">
        <title>101 Dothideomycetes genomes: a test case for predicting lifestyles and emergence of pathogens.</title>
        <authorList>
            <person name="Haridas S."/>
            <person name="Albert R."/>
            <person name="Binder M."/>
            <person name="Bloem J."/>
            <person name="Labutti K."/>
            <person name="Salamov A."/>
            <person name="Andreopoulos B."/>
            <person name="Baker S."/>
            <person name="Barry K."/>
            <person name="Bills G."/>
            <person name="Bluhm B."/>
            <person name="Cannon C."/>
            <person name="Castanera R."/>
            <person name="Culley D."/>
            <person name="Daum C."/>
            <person name="Ezra D."/>
            <person name="Gonzalez J."/>
            <person name="Henrissat B."/>
            <person name="Kuo A."/>
            <person name="Liang C."/>
            <person name="Lipzen A."/>
            <person name="Lutzoni F."/>
            <person name="Magnuson J."/>
            <person name="Mondo S."/>
            <person name="Nolan M."/>
            <person name="Ohm R."/>
            <person name="Pangilinan J."/>
            <person name="Park H.-J."/>
            <person name="Ramirez L."/>
            <person name="Alfaro M."/>
            <person name="Sun H."/>
            <person name="Tritt A."/>
            <person name="Yoshinaga Y."/>
            <person name="Zwiers L.-H."/>
            <person name="Turgeon B."/>
            <person name="Goodwin S."/>
            <person name="Spatafora J."/>
            <person name="Crous P."/>
            <person name="Grigoriev I."/>
        </authorList>
    </citation>
    <scope>NUCLEOTIDE SEQUENCE</scope>
    <source>
        <strain evidence="2">CBS 675.92</strain>
    </source>
</reference>
<gene>
    <name evidence="2" type="ORF">CC80DRAFT_546660</name>
</gene>
<dbReference type="EMBL" id="ML976987">
    <property type="protein sequence ID" value="KAF1958428.1"/>
    <property type="molecule type" value="Genomic_DNA"/>
</dbReference>
<evidence type="ECO:0000313" key="3">
    <source>
        <dbReference type="Proteomes" id="UP000800035"/>
    </source>
</evidence>
<evidence type="ECO:0000313" key="2">
    <source>
        <dbReference type="EMBL" id="KAF1958428.1"/>
    </source>
</evidence>
<keyword evidence="3" id="KW-1185">Reference proteome</keyword>
<proteinExistence type="predicted"/>
<protein>
    <submittedName>
        <fullName evidence="2">Uncharacterized protein</fullName>
    </submittedName>
</protein>
<feature type="region of interest" description="Disordered" evidence="1">
    <location>
        <begin position="1"/>
        <end position="142"/>
    </location>
</feature>
<feature type="compositionally biased region" description="Polar residues" evidence="1">
    <location>
        <begin position="83"/>
        <end position="95"/>
    </location>
</feature>